<evidence type="ECO:0000313" key="2">
    <source>
        <dbReference type="EMBL" id="TXG51250.1"/>
    </source>
</evidence>
<evidence type="ECO:0000313" key="3">
    <source>
        <dbReference type="Proteomes" id="UP000323000"/>
    </source>
</evidence>
<comment type="caution">
    <text evidence="2">The sequence shown here is derived from an EMBL/GenBank/DDBJ whole genome shotgun (WGS) entry which is preliminary data.</text>
</comment>
<dbReference type="PANTHER" id="PTHR46598:SF3">
    <property type="entry name" value="OS07G0495300 PROTEIN"/>
    <property type="match status" value="1"/>
</dbReference>
<accession>A0A5C7H2Q2</accession>
<dbReference type="Proteomes" id="UP000323000">
    <property type="component" value="Chromosome 11"/>
</dbReference>
<dbReference type="EMBL" id="VAHF01000011">
    <property type="protein sequence ID" value="TXG51250.1"/>
    <property type="molecule type" value="Genomic_DNA"/>
</dbReference>
<name>A0A5C7H2Q2_9ROSI</name>
<dbReference type="AlphaFoldDB" id="A0A5C7H2Q2"/>
<sequence>MTSKVDVRKSEQLASMVEGQPKLTHYIYHVPVDVMMVCLNDSNIDNKDISASGLYQELLLGIPCDFSNSFGRFITELYYSSEPYWLKKACDLVFVILKEKSDLLKPDILTKLSLSLARAQMPVPASKMLRLMLEKGNLPP</sequence>
<protein>
    <submittedName>
        <fullName evidence="2">Uncharacterized protein</fullName>
    </submittedName>
</protein>
<dbReference type="OrthoDB" id="1745222at2759"/>
<organism evidence="2 3">
    <name type="scientific">Acer yangbiense</name>
    <dbReference type="NCBI Taxonomy" id="1000413"/>
    <lineage>
        <taxon>Eukaryota</taxon>
        <taxon>Viridiplantae</taxon>
        <taxon>Streptophyta</taxon>
        <taxon>Embryophyta</taxon>
        <taxon>Tracheophyta</taxon>
        <taxon>Spermatophyta</taxon>
        <taxon>Magnoliopsida</taxon>
        <taxon>eudicotyledons</taxon>
        <taxon>Gunneridae</taxon>
        <taxon>Pentapetalae</taxon>
        <taxon>rosids</taxon>
        <taxon>malvids</taxon>
        <taxon>Sapindales</taxon>
        <taxon>Sapindaceae</taxon>
        <taxon>Hippocastanoideae</taxon>
        <taxon>Acereae</taxon>
        <taxon>Acer</taxon>
    </lineage>
</organism>
<gene>
    <name evidence="2" type="ORF">EZV62_023774</name>
</gene>
<keyword evidence="3" id="KW-1185">Reference proteome</keyword>
<proteinExistence type="inferred from homology"/>
<comment type="similarity">
    <text evidence="1">Belongs to the PPR family. P subfamily.</text>
</comment>
<evidence type="ECO:0000256" key="1">
    <source>
        <dbReference type="ARBA" id="ARBA00007626"/>
    </source>
</evidence>
<dbReference type="PANTHER" id="PTHR46598">
    <property type="entry name" value="BNAC05G43320D PROTEIN"/>
    <property type="match status" value="1"/>
</dbReference>
<reference evidence="3" key="1">
    <citation type="journal article" date="2019" name="Gigascience">
        <title>De novo genome assembly of the endangered Acer yangbiense, a plant species with extremely small populations endemic to Yunnan Province, China.</title>
        <authorList>
            <person name="Yang J."/>
            <person name="Wariss H.M."/>
            <person name="Tao L."/>
            <person name="Zhang R."/>
            <person name="Yun Q."/>
            <person name="Hollingsworth P."/>
            <person name="Dao Z."/>
            <person name="Luo G."/>
            <person name="Guo H."/>
            <person name="Ma Y."/>
            <person name="Sun W."/>
        </authorList>
    </citation>
    <scope>NUCLEOTIDE SEQUENCE [LARGE SCALE GENOMIC DNA]</scope>
    <source>
        <strain evidence="3">cv. Malutang</strain>
    </source>
</reference>